<dbReference type="InterPro" id="IPR000878">
    <property type="entry name" value="4pyrrol_Mease"/>
</dbReference>
<accession>A0A7K4MKA9</accession>
<dbReference type="InterPro" id="IPR035996">
    <property type="entry name" value="4pyrrol_Methylase_sf"/>
</dbReference>
<sequence length="112" mass="12534">MGKVYAVGVGPGSPKYVTEIVKEIILNCDIVVGYKYTLKTIENLIEGKEIYEITMKDQEEYYQKIVSKLGDRILVIPFTGDVNFSESEVVDRLIEIFGEVEIIPGISSIQVA</sequence>
<evidence type="ECO:0000313" key="2">
    <source>
        <dbReference type="EMBL" id="NWJ29393.1"/>
    </source>
</evidence>
<feature type="domain" description="Tetrapyrrole methylase" evidence="1">
    <location>
        <begin position="3"/>
        <end position="112"/>
    </location>
</feature>
<gene>
    <name evidence="2" type="ORF">HX850_00500</name>
</gene>
<keyword evidence="2" id="KW-0808">Transferase</keyword>
<dbReference type="InterPro" id="IPR051810">
    <property type="entry name" value="Precorrin_MeTrfase"/>
</dbReference>
<evidence type="ECO:0000313" key="3">
    <source>
        <dbReference type="Proteomes" id="UP000568446"/>
    </source>
</evidence>
<dbReference type="PANTHER" id="PTHR47036">
    <property type="entry name" value="COBALT-FACTOR III C(17)-METHYLTRANSFERASE-RELATED"/>
    <property type="match status" value="1"/>
</dbReference>
<keyword evidence="2" id="KW-0489">Methyltransferase</keyword>
<dbReference type="GO" id="GO:0032259">
    <property type="term" value="P:methylation"/>
    <property type="evidence" value="ECO:0007669"/>
    <property type="project" value="UniProtKB-KW"/>
</dbReference>
<dbReference type="PANTHER" id="PTHR47036:SF1">
    <property type="entry name" value="COBALT-FACTOR III C(17)-METHYLTRANSFERASE-RELATED"/>
    <property type="match status" value="1"/>
</dbReference>
<organism evidence="2 3">
    <name type="scientific">Marine Group I thaumarchaeote</name>
    <dbReference type="NCBI Taxonomy" id="2511932"/>
    <lineage>
        <taxon>Archaea</taxon>
        <taxon>Nitrososphaerota</taxon>
        <taxon>Marine Group I</taxon>
    </lineage>
</organism>
<reference evidence="2 3" key="1">
    <citation type="journal article" date="2019" name="Environ. Microbiol.">
        <title>Genomics insights into ecotype formation of ammonia-oxidizing archaea in the deep ocean.</title>
        <authorList>
            <person name="Wang Y."/>
            <person name="Huang J.M."/>
            <person name="Cui G.J."/>
            <person name="Nunoura T."/>
            <person name="Takaki Y."/>
            <person name="Li W.L."/>
            <person name="Li J."/>
            <person name="Gao Z.M."/>
            <person name="Takai K."/>
            <person name="Zhang A.Q."/>
            <person name="Stepanauskas R."/>
        </authorList>
    </citation>
    <scope>NUCLEOTIDE SEQUENCE [LARGE SCALE GENOMIC DNA]</scope>
    <source>
        <strain evidence="2 3">C4</strain>
    </source>
</reference>
<protein>
    <submittedName>
        <fullName evidence="2">Cobalt-precorrin-7 (C(5))-methyltransferase</fullName>
    </submittedName>
</protein>
<dbReference type="InterPro" id="IPR014777">
    <property type="entry name" value="4pyrrole_Mease_sub1"/>
</dbReference>
<dbReference type="EMBL" id="JACATK010000001">
    <property type="protein sequence ID" value="NWJ29393.1"/>
    <property type="molecule type" value="Genomic_DNA"/>
</dbReference>
<dbReference type="AlphaFoldDB" id="A0A7K4MKA9"/>
<name>A0A7K4MKA9_9ARCH</name>
<dbReference type="GO" id="GO:0008168">
    <property type="term" value="F:methyltransferase activity"/>
    <property type="evidence" value="ECO:0007669"/>
    <property type="project" value="UniProtKB-KW"/>
</dbReference>
<feature type="non-terminal residue" evidence="2">
    <location>
        <position position="112"/>
    </location>
</feature>
<proteinExistence type="predicted"/>
<evidence type="ECO:0000259" key="1">
    <source>
        <dbReference type="Pfam" id="PF00590"/>
    </source>
</evidence>
<comment type="caution">
    <text evidence="2">The sequence shown here is derived from an EMBL/GenBank/DDBJ whole genome shotgun (WGS) entry which is preliminary data.</text>
</comment>
<dbReference type="Pfam" id="PF00590">
    <property type="entry name" value="TP_methylase"/>
    <property type="match status" value="1"/>
</dbReference>
<dbReference type="Gene3D" id="3.40.1010.10">
    <property type="entry name" value="Cobalt-precorrin-4 Transmethylase, Domain 1"/>
    <property type="match status" value="1"/>
</dbReference>
<dbReference type="SUPFAM" id="SSF53790">
    <property type="entry name" value="Tetrapyrrole methylase"/>
    <property type="match status" value="1"/>
</dbReference>
<dbReference type="Proteomes" id="UP000568446">
    <property type="component" value="Unassembled WGS sequence"/>
</dbReference>